<protein>
    <submittedName>
        <fullName evidence="2">Uncharacterized protein</fullName>
    </submittedName>
</protein>
<comment type="caution">
    <text evidence="2">The sequence shown here is derived from an EMBL/GenBank/DDBJ whole genome shotgun (WGS) entry which is preliminary data.</text>
</comment>
<sequence>MSMLLWLRFQQLCSVHLTLKLSVYKDEYHVTCFVLNLNKEVIDKKSSSINCKKDMILDNIAKVEFLSFLMITMAMRKDEITKLHIKRVVVKSFETHGQRGTVKTH</sequence>
<gene>
    <name evidence="2" type="ORF">ACH5RR_009254</name>
</gene>
<evidence type="ECO:0000256" key="1">
    <source>
        <dbReference type="SAM" id="SignalP"/>
    </source>
</evidence>
<dbReference type="Proteomes" id="UP001630127">
    <property type="component" value="Unassembled WGS sequence"/>
</dbReference>
<feature type="signal peptide" evidence="1">
    <location>
        <begin position="1"/>
        <end position="15"/>
    </location>
</feature>
<dbReference type="EMBL" id="JBJUIK010000004">
    <property type="protein sequence ID" value="KAL3529932.1"/>
    <property type="molecule type" value="Genomic_DNA"/>
</dbReference>
<reference evidence="2 3" key="1">
    <citation type="submission" date="2024-11" db="EMBL/GenBank/DDBJ databases">
        <title>A near-complete genome assembly of Cinchona calisaya.</title>
        <authorList>
            <person name="Lian D.C."/>
            <person name="Zhao X.W."/>
            <person name="Wei L."/>
        </authorList>
    </citation>
    <scope>NUCLEOTIDE SEQUENCE [LARGE SCALE GENOMIC DNA]</scope>
    <source>
        <tissue evidence="2">Nenye</tissue>
    </source>
</reference>
<keyword evidence="1" id="KW-0732">Signal</keyword>
<feature type="chain" id="PRO_5044857566" evidence="1">
    <location>
        <begin position="16"/>
        <end position="105"/>
    </location>
</feature>
<evidence type="ECO:0000313" key="3">
    <source>
        <dbReference type="Proteomes" id="UP001630127"/>
    </source>
</evidence>
<name>A0ABD3ADX0_9GENT</name>
<dbReference type="AlphaFoldDB" id="A0ABD3ADX0"/>
<evidence type="ECO:0000313" key="2">
    <source>
        <dbReference type="EMBL" id="KAL3529932.1"/>
    </source>
</evidence>
<proteinExistence type="predicted"/>
<organism evidence="2 3">
    <name type="scientific">Cinchona calisaya</name>
    <dbReference type="NCBI Taxonomy" id="153742"/>
    <lineage>
        <taxon>Eukaryota</taxon>
        <taxon>Viridiplantae</taxon>
        <taxon>Streptophyta</taxon>
        <taxon>Embryophyta</taxon>
        <taxon>Tracheophyta</taxon>
        <taxon>Spermatophyta</taxon>
        <taxon>Magnoliopsida</taxon>
        <taxon>eudicotyledons</taxon>
        <taxon>Gunneridae</taxon>
        <taxon>Pentapetalae</taxon>
        <taxon>asterids</taxon>
        <taxon>lamiids</taxon>
        <taxon>Gentianales</taxon>
        <taxon>Rubiaceae</taxon>
        <taxon>Cinchonoideae</taxon>
        <taxon>Cinchoneae</taxon>
        <taxon>Cinchona</taxon>
    </lineage>
</organism>
<keyword evidence="3" id="KW-1185">Reference proteome</keyword>
<accession>A0ABD3ADX0</accession>